<dbReference type="PANTHER" id="PTHR24286:SF349">
    <property type="entry name" value="CYTOCHROME P450 716A1-RELATED"/>
    <property type="match status" value="1"/>
</dbReference>
<protein>
    <recommendedName>
        <fullName evidence="14">Cytochrome P450</fullName>
    </recommendedName>
</protein>
<dbReference type="Proteomes" id="UP000029121">
    <property type="component" value="Unassembled WGS sequence"/>
</dbReference>
<dbReference type="Gene3D" id="1.10.630.10">
    <property type="entry name" value="Cytochrome P450"/>
    <property type="match status" value="1"/>
</dbReference>
<dbReference type="Pfam" id="PF00067">
    <property type="entry name" value="p450"/>
    <property type="match status" value="1"/>
</dbReference>
<evidence type="ECO:0008006" key="14">
    <source>
        <dbReference type="Google" id="ProtNLM"/>
    </source>
</evidence>
<dbReference type="SUPFAM" id="SSF48264">
    <property type="entry name" value="Cytochrome P450"/>
    <property type="match status" value="1"/>
</dbReference>
<accession>R0F569</accession>
<dbReference type="GO" id="GO:0004497">
    <property type="term" value="F:monooxygenase activity"/>
    <property type="evidence" value="ECO:0007669"/>
    <property type="project" value="UniProtKB-KW"/>
</dbReference>
<keyword evidence="11" id="KW-0812">Transmembrane</keyword>
<comment type="cofactor">
    <cofactor evidence="1 10">
        <name>heme</name>
        <dbReference type="ChEBI" id="CHEBI:30413"/>
    </cofactor>
</comment>
<dbReference type="GO" id="GO:0016020">
    <property type="term" value="C:membrane"/>
    <property type="evidence" value="ECO:0007669"/>
    <property type="project" value="UniProtKB-SubCell"/>
</dbReference>
<dbReference type="InterPro" id="IPR002401">
    <property type="entry name" value="Cyt_P450_E_grp-I"/>
</dbReference>
<proteinExistence type="inferred from homology"/>
<dbReference type="STRING" id="81985.R0F569"/>
<feature type="binding site" description="axial binding residue" evidence="10">
    <location>
        <position position="426"/>
    </location>
    <ligand>
        <name>heme</name>
        <dbReference type="ChEBI" id="CHEBI:30413"/>
    </ligand>
    <ligandPart>
        <name>Fe</name>
        <dbReference type="ChEBI" id="CHEBI:18248"/>
    </ligandPart>
</feature>
<dbReference type="GO" id="GO:0016705">
    <property type="term" value="F:oxidoreductase activity, acting on paired donors, with incorporation or reduction of molecular oxygen"/>
    <property type="evidence" value="ECO:0007669"/>
    <property type="project" value="InterPro"/>
</dbReference>
<evidence type="ECO:0000256" key="4">
    <source>
        <dbReference type="ARBA" id="ARBA00022617"/>
    </source>
</evidence>
<dbReference type="AlphaFoldDB" id="R0F569"/>
<name>R0F569_9BRAS</name>
<evidence type="ECO:0000256" key="8">
    <source>
        <dbReference type="ARBA" id="ARBA00023033"/>
    </source>
</evidence>
<evidence type="ECO:0000256" key="7">
    <source>
        <dbReference type="ARBA" id="ARBA00023004"/>
    </source>
</evidence>
<dbReference type="GO" id="GO:0005506">
    <property type="term" value="F:iron ion binding"/>
    <property type="evidence" value="ECO:0007669"/>
    <property type="project" value="InterPro"/>
</dbReference>
<dbReference type="GO" id="GO:0016125">
    <property type="term" value="P:sterol metabolic process"/>
    <property type="evidence" value="ECO:0007669"/>
    <property type="project" value="TreeGrafter"/>
</dbReference>
<keyword evidence="8" id="KW-0503">Monooxygenase</keyword>
<keyword evidence="6" id="KW-0560">Oxidoreductase</keyword>
<gene>
    <name evidence="12" type="ORF">CARUB_v10004715mg</name>
</gene>
<keyword evidence="9 11" id="KW-0472">Membrane</keyword>
<comment type="similarity">
    <text evidence="3">Belongs to the cytochrome P450 family.</text>
</comment>
<evidence type="ECO:0000256" key="1">
    <source>
        <dbReference type="ARBA" id="ARBA00001971"/>
    </source>
</evidence>
<dbReference type="EMBL" id="KB870811">
    <property type="protein sequence ID" value="EOA16556.1"/>
    <property type="molecule type" value="Genomic_DNA"/>
</dbReference>
<dbReference type="PRINTS" id="PR00463">
    <property type="entry name" value="EP450I"/>
</dbReference>
<comment type="subcellular location">
    <subcellularLocation>
        <location evidence="2">Membrane</location>
        <topology evidence="2">Single-pass membrane protein</topology>
    </subcellularLocation>
</comment>
<evidence type="ECO:0000313" key="12">
    <source>
        <dbReference type="EMBL" id="EOA16556.1"/>
    </source>
</evidence>
<sequence>MYWTIIFIFISSILIFLISLLRKHFSHFSYQNLPPGKIGFPLVGESFSFLSAGRQGHPEKFITDRVRRFSSTSSSSSCVFKTHLFGSPTAVVTGASGNKFLFTNENKLVVSWWPDSVNKIFPSSTQTSSKEEAKKLRMLLSQFMKPEALRKNVGVMDEIAQRHFETEWANQDQLIVVPLTKTFTFSLACRSFLSMDDPKKVRQLEEKFNKVAVGVFSIPIDLPGTRFNQAIKASRLLRKEVSAIIKQRKEEIKTKIPLELKDILTHMLMNIGETKDEDLADKIIGLLIGGHDTASIVCTFIVNYLAEFPLVYQRVLQEQKEILKEKKEKEGLRWEDIEKMRYSWNVACEVMRLVPPLSGTFREAITHFSFKGFYIPKGWKLYWSAATTHMNPDYFLEPERFDPNRFEGSGPKPYTYVPFGGGPRMCPRREYARLEILIFMHNLVKRFKWEKVFPKENKIVVDPLPIPSKGLPIRIFPQS</sequence>
<keyword evidence="7 10" id="KW-0408">Iron</keyword>
<dbReference type="PRINTS" id="PR00385">
    <property type="entry name" value="P450"/>
</dbReference>
<dbReference type="OrthoDB" id="1372046at2759"/>
<evidence type="ECO:0000256" key="2">
    <source>
        <dbReference type="ARBA" id="ARBA00004167"/>
    </source>
</evidence>
<dbReference type="GO" id="GO:0020037">
    <property type="term" value="F:heme binding"/>
    <property type="evidence" value="ECO:0007669"/>
    <property type="project" value="InterPro"/>
</dbReference>
<keyword evidence="13" id="KW-1185">Reference proteome</keyword>
<keyword evidence="11" id="KW-1133">Transmembrane helix</keyword>
<evidence type="ECO:0000256" key="10">
    <source>
        <dbReference type="PIRSR" id="PIRSR602401-1"/>
    </source>
</evidence>
<evidence type="ECO:0000256" key="9">
    <source>
        <dbReference type="ARBA" id="ARBA00023136"/>
    </source>
</evidence>
<keyword evidence="4 10" id="KW-0349">Heme</keyword>
<dbReference type="CDD" id="cd11043">
    <property type="entry name" value="CYP90-like"/>
    <property type="match status" value="1"/>
</dbReference>
<evidence type="ECO:0000256" key="6">
    <source>
        <dbReference type="ARBA" id="ARBA00023002"/>
    </source>
</evidence>
<keyword evidence="5 10" id="KW-0479">Metal-binding</keyword>
<reference evidence="13" key="1">
    <citation type="journal article" date="2013" name="Nat. Genet.">
        <title>The Capsella rubella genome and the genomic consequences of rapid mating system evolution.</title>
        <authorList>
            <person name="Slotte T."/>
            <person name="Hazzouri K.M."/>
            <person name="Agren J.A."/>
            <person name="Koenig D."/>
            <person name="Maumus F."/>
            <person name="Guo Y.L."/>
            <person name="Steige K."/>
            <person name="Platts A.E."/>
            <person name="Escobar J.S."/>
            <person name="Newman L.K."/>
            <person name="Wang W."/>
            <person name="Mandakova T."/>
            <person name="Vello E."/>
            <person name="Smith L.M."/>
            <person name="Henz S.R."/>
            <person name="Steffen J."/>
            <person name="Takuno S."/>
            <person name="Brandvain Y."/>
            <person name="Coop G."/>
            <person name="Andolfatto P."/>
            <person name="Hu T.T."/>
            <person name="Blanchette M."/>
            <person name="Clark R.M."/>
            <person name="Quesneville H."/>
            <person name="Nordborg M."/>
            <person name="Gaut B.S."/>
            <person name="Lysak M.A."/>
            <person name="Jenkins J."/>
            <person name="Grimwood J."/>
            <person name="Chapman J."/>
            <person name="Prochnik S."/>
            <person name="Shu S."/>
            <person name="Rokhsar D."/>
            <person name="Schmutz J."/>
            <person name="Weigel D."/>
            <person name="Wright S.I."/>
        </authorList>
    </citation>
    <scope>NUCLEOTIDE SEQUENCE [LARGE SCALE GENOMIC DNA]</scope>
    <source>
        <strain evidence="13">cv. Monte Gargano</strain>
    </source>
</reference>
<evidence type="ECO:0000256" key="5">
    <source>
        <dbReference type="ARBA" id="ARBA00022723"/>
    </source>
</evidence>
<evidence type="ECO:0000256" key="11">
    <source>
        <dbReference type="SAM" id="Phobius"/>
    </source>
</evidence>
<dbReference type="KEGG" id="crb:17878597"/>
<dbReference type="eggNOG" id="KOG0157">
    <property type="taxonomic scope" value="Eukaryota"/>
</dbReference>
<dbReference type="FunFam" id="1.10.630.10:FF:000022">
    <property type="entry name" value="Taxadiene 5-alpha hydroxylase"/>
    <property type="match status" value="1"/>
</dbReference>
<organism evidence="12 13">
    <name type="scientific">Capsella rubella</name>
    <dbReference type="NCBI Taxonomy" id="81985"/>
    <lineage>
        <taxon>Eukaryota</taxon>
        <taxon>Viridiplantae</taxon>
        <taxon>Streptophyta</taxon>
        <taxon>Embryophyta</taxon>
        <taxon>Tracheophyta</taxon>
        <taxon>Spermatophyta</taxon>
        <taxon>Magnoliopsida</taxon>
        <taxon>eudicotyledons</taxon>
        <taxon>Gunneridae</taxon>
        <taxon>Pentapetalae</taxon>
        <taxon>rosids</taxon>
        <taxon>malvids</taxon>
        <taxon>Brassicales</taxon>
        <taxon>Brassicaceae</taxon>
        <taxon>Camelineae</taxon>
        <taxon>Capsella</taxon>
    </lineage>
</organism>
<dbReference type="InterPro" id="IPR036396">
    <property type="entry name" value="Cyt_P450_sf"/>
</dbReference>
<dbReference type="PANTHER" id="PTHR24286">
    <property type="entry name" value="CYTOCHROME P450 26"/>
    <property type="match status" value="1"/>
</dbReference>
<dbReference type="InterPro" id="IPR001128">
    <property type="entry name" value="Cyt_P450"/>
</dbReference>
<evidence type="ECO:0000313" key="13">
    <source>
        <dbReference type="Proteomes" id="UP000029121"/>
    </source>
</evidence>
<feature type="transmembrane region" description="Helical" evidence="11">
    <location>
        <begin position="6"/>
        <end position="22"/>
    </location>
</feature>
<evidence type="ECO:0000256" key="3">
    <source>
        <dbReference type="ARBA" id="ARBA00010617"/>
    </source>
</evidence>